<protein>
    <submittedName>
        <fullName evidence="2">Uncharacterized protein</fullName>
    </submittedName>
</protein>
<proteinExistence type="predicted"/>
<accession>A0ABM7M9F6</accession>
<feature type="chain" id="PRO_5046215410" evidence="1">
    <location>
        <begin position="29"/>
        <end position="124"/>
    </location>
</feature>
<gene>
    <name evidence="2" type="ORF">Aiant_89140</name>
</gene>
<dbReference type="RefSeq" id="WP_189330565.1">
    <property type="nucleotide sequence ID" value="NZ_AP023356.1"/>
</dbReference>
<evidence type="ECO:0000313" key="2">
    <source>
        <dbReference type="EMBL" id="BCJ48257.1"/>
    </source>
</evidence>
<keyword evidence="1" id="KW-0732">Signal</keyword>
<evidence type="ECO:0000313" key="3">
    <source>
        <dbReference type="Proteomes" id="UP000676967"/>
    </source>
</evidence>
<sequence length="124" mass="11725">MLRRVIRSLAVLSCAGTCAALGTGPAAAGTPTHLAVSCTGSTATSVSATGVTVKGSATCTGPVNASLATTYTVAGVRATVTTVVPLVSGATQVNVTVPVVGVSAACSVLTNVATGATIATSCSV</sequence>
<organism evidence="2 3">
    <name type="scientific">Actinoplanes ianthinogenes</name>
    <dbReference type="NCBI Taxonomy" id="122358"/>
    <lineage>
        <taxon>Bacteria</taxon>
        <taxon>Bacillati</taxon>
        <taxon>Actinomycetota</taxon>
        <taxon>Actinomycetes</taxon>
        <taxon>Micromonosporales</taxon>
        <taxon>Micromonosporaceae</taxon>
        <taxon>Actinoplanes</taxon>
    </lineage>
</organism>
<reference evidence="2 3" key="1">
    <citation type="submission" date="2020-08" db="EMBL/GenBank/DDBJ databases">
        <title>Whole genome shotgun sequence of Actinoplanes ianthinogenes NBRC 13996.</title>
        <authorList>
            <person name="Komaki H."/>
            <person name="Tamura T."/>
        </authorList>
    </citation>
    <scope>NUCLEOTIDE SEQUENCE [LARGE SCALE GENOMIC DNA]</scope>
    <source>
        <strain evidence="2 3">NBRC 13996</strain>
    </source>
</reference>
<name>A0ABM7M9F6_9ACTN</name>
<feature type="signal peptide" evidence="1">
    <location>
        <begin position="1"/>
        <end position="28"/>
    </location>
</feature>
<dbReference type="Proteomes" id="UP000676967">
    <property type="component" value="Chromosome"/>
</dbReference>
<dbReference type="EMBL" id="AP023356">
    <property type="protein sequence ID" value="BCJ48257.1"/>
    <property type="molecule type" value="Genomic_DNA"/>
</dbReference>
<evidence type="ECO:0000256" key="1">
    <source>
        <dbReference type="SAM" id="SignalP"/>
    </source>
</evidence>
<keyword evidence="3" id="KW-1185">Reference proteome</keyword>